<dbReference type="GO" id="GO:0020037">
    <property type="term" value="F:heme binding"/>
    <property type="evidence" value="ECO:0007669"/>
    <property type="project" value="InterPro"/>
</dbReference>
<dbReference type="Gene3D" id="1.10.630.10">
    <property type="entry name" value="Cytochrome P450"/>
    <property type="match status" value="1"/>
</dbReference>
<evidence type="ECO:0000256" key="4">
    <source>
        <dbReference type="ARBA" id="ARBA00022723"/>
    </source>
</evidence>
<dbReference type="Pfam" id="PF00067">
    <property type="entry name" value="p450"/>
    <property type="match status" value="1"/>
</dbReference>
<dbReference type="OrthoDB" id="3945418at2759"/>
<evidence type="ECO:0000313" key="12">
    <source>
        <dbReference type="Proteomes" id="UP000054481"/>
    </source>
</evidence>
<evidence type="ECO:0000256" key="5">
    <source>
        <dbReference type="ARBA" id="ARBA00023002"/>
    </source>
</evidence>
<evidence type="ECO:0000256" key="8">
    <source>
        <dbReference type="PIRSR" id="PIRSR602401-1"/>
    </source>
</evidence>
<dbReference type="InterPro" id="IPR002401">
    <property type="entry name" value="Cyt_P450_E_grp-I"/>
</dbReference>
<feature type="compositionally biased region" description="Basic and acidic residues" evidence="10">
    <location>
        <begin position="480"/>
        <end position="498"/>
    </location>
</feature>
<dbReference type="PROSITE" id="PS00086">
    <property type="entry name" value="CYTOCHROME_P450"/>
    <property type="match status" value="1"/>
</dbReference>
<keyword evidence="4 8" id="KW-0479">Metal-binding</keyword>
<keyword evidence="6 8" id="KW-0408">Iron</keyword>
<comment type="cofactor">
    <cofactor evidence="1 8">
        <name>heme</name>
        <dbReference type="ChEBI" id="CHEBI:30413"/>
    </cofactor>
</comment>
<feature type="region of interest" description="Disordered" evidence="10">
    <location>
        <begin position="469"/>
        <end position="504"/>
    </location>
</feature>
<evidence type="ECO:0000256" key="3">
    <source>
        <dbReference type="ARBA" id="ARBA00022617"/>
    </source>
</evidence>
<dbReference type="PRINTS" id="PR00463">
    <property type="entry name" value="EP450I"/>
</dbReference>
<dbReference type="SUPFAM" id="SSF48264">
    <property type="entry name" value="Cytochrome P450"/>
    <property type="match status" value="1"/>
</dbReference>
<name>A0A0F7ZIG9_9HYPO</name>
<dbReference type="InterPro" id="IPR001128">
    <property type="entry name" value="Cyt_P450"/>
</dbReference>
<comment type="similarity">
    <text evidence="2 9">Belongs to the cytochrome P450 family.</text>
</comment>
<dbReference type="PRINTS" id="PR00385">
    <property type="entry name" value="P450"/>
</dbReference>
<dbReference type="Proteomes" id="UP000054481">
    <property type="component" value="Unassembled WGS sequence"/>
</dbReference>
<reference evidence="11 12" key="1">
    <citation type="journal article" date="2014" name="Genome Biol. Evol.">
        <title>Comparative genomics and transcriptomics analyses reveal divergent lifestyle features of nematode endoparasitic fungus Hirsutella minnesotensis.</title>
        <authorList>
            <person name="Lai Y."/>
            <person name="Liu K."/>
            <person name="Zhang X."/>
            <person name="Zhang X."/>
            <person name="Li K."/>
            <person name="Wang N."/>
            <person name="Shu C."/>
            <person name="Wu Y."/>
            <person name="Wang C."/>
            <person name="Bushley K.E."/>
            <person name="Xiang M."/>
            <person name="Liu X."/>
        </authorList>
    </citation>
    <scope>NUCLEOTIDE SEQUENCE [LARGE SCALE GENOMIC DNA]</scope>
    <source>
        <strain evidence="11 12">3608</strain>
    </source>
</reference>
<dbReference type="CDD" id="cd11062">
    <property type="entry name" value="CYP58-like"/>
    <property type="match status" value="1"/>
</dbReference>
<dbReference type="InterPro" id="IPR050121">
    <property type="entry name" value="Cytochrome_P450_monoxygenase"/>
</dbReference>
<dbReference type="PANTHER" id="PTHR24305">
    <property type="entry name" value="CYTOCHROME P450"/>
    <property type="match status" value="1"/>
</dbReference>
<protein>
    <submittedName>
        <fullName evidence="11">Trichodiene oxygenase</fullName>
    </submittedName>
</protein>
<dbReference type="GO" id="GO:0005506">
    <property type="term" value="F:iron ion binding"/>
    <property type="evidence" value="ECO:0007669"/>
    <property type="project" value="InterPro"/>
</dbReference>
<dbReference type="InterPro" id="IPR036396">
    <property type="entry name" value="Cyt_P450_sf"/>
</dbReference>
<dbReference type="InterPro" id="IPR017972">
    <property type="entry name" value="Cyt_P450_CS"/>
</dbReference>
<evidence type="ECO:0000256" key="1">
    <source>
        <dbReference type="ARBA" id="ARBA00001971"/>
    </source>
</evidence>
<keyword evidence="7 9" id="KW-0503">Monooxygenase</keyword>
<evidence type="ECO:0000256" key="9">
    <source>
        <dbReference type="RuleBase" id="RU000461"/>
    </source>
</evidence>
<evidence type="ECO:0000256" key="7">
    <source>
        <dbReference type="ARBA" id="ARBA00023033"/>
    </source>
</evidence>
<evidence type="ECO:0000256" key="6">
    <source>
        <dbReference type="ARBA" id="ARBA00023004"/>
    </source>
</evidence>
<keyword evidence="12" id="KW-1185">Reference proteome</keyword>
<proteinExistence type="inferred from homology"/>
<accession>A0A0F7ZIG9</accession>
<gene>
    <name evidence="11" type="ORF">HIM_12023</name>
</gene>
<dbReference type="GO" id="GO:0004497">
    <property type="term" value="F:monooxygenase activity"/>
    <property type="evidence" value="ECO:0007669"/>
    <property type="project" value="UniProtKB-KW"/>
</dbReference>
<dbReference type="PANTHER" id="PTHR24305:SF157">
    <property type="entry name" value="N-ACETYLTRYPTOPHAN 6-HYDROXYLASE IVOC-RELATED"/>
    <property type="match status" value="1"/>
</dbReference>
<dbReference type="EMBL" id="KQ030856">
    <property type="protein sequence ID" value="KJZ68590.1"/>
    <property type="molecule type" value="Genomic_DNA"/>
</dbReference>
<keyword evidence="5 9" id="KW-0560">Oxidoreductase</keyword>
<keyword evidence="3 8" id="KW-0349">Heme</keyword>
<sequence>MGGLYEFWFDVIQDGKYLWEIERLHDKYGPIIRVNARELHIRDSQFYSSIYSSGARRVMRDPDSAAAFAVPGSLAATIDHHQHRARRAYLNPYFSKRSIAAMEPLMYERLDRLCQHLEGSMEEGGKVVGLDSAFSALTADIITKRFYGEHFDYLGVPDHKIVVTDAFIGITRIFNFARFFPTLVSVFKKLPIPLIRLILPPVAELLGWQENVREKILTSIERNSTIDSKSIIISAFADGNIPAEERKIDRLLSEGSTILFGGTETTSRALSLGMFYLLSDMSQLIKLREELDTLPFSSNNNYSMSQLESLPYLTGVVQESLRLLYGPMARLARIATDEPLQYKAFTIPPGTPVSQSSYFVHTDPSIYPNPHSFDPERWVTAVQDRFPLSKFLVTFSKGSRQCIGIQLALAELYLTIARLVRTFDMELHETTMDNIKIHHVRLIGYPDKAKNRENVRGEVKVKVVRKLQPNTPQVEDNDSEDTRSLGEEDPTYREDGKRSRAKTVNNSKYNTAAAWVQAHMLDQPVCDACLDETEQVRRADGFSLQEMAAHIRDVGVPDALASSKPIVEGDQPWEEALSGRASPPRLNMAKSHQPDQEVVARFDVDAVLAEVSSLQAFRGFRFSYYPRPQRNLQKPIHVQSVYSNAQPSLSLGSCQGRQPLNSRRG</sequence>
<evidence type="ECO:0000313" key="11">
    <source>
        <dbReference type="EMBL" id="KJZ68590.1"/>
    </source>
</evidence>
<evidence type="ECO:0000256" key="2">
    <source>
        <dbReference type="ARBA" id="ARBA00010617"/>
    </source>
</evidence>
<organism evidence="11 12">
    <name type="scientific">Hirsutella minnesotensis 3608</name>
    <dbReference type="NCBI Taxonomy" id="1043627"/>
    <lineage>
        <taxon>Eukaryota</taxon>
        <taxon>Fungi</taxon>
        <taxon>Dikarya</taxon>
        <taxon>Ascomycota</taxon>
        <taxon>Pezizomycotina</taxon>
        <taxon>Sordariomycetes</taxon>
        <taxon>Hypocreomycetidae</taxon>
        <taxon>Hypocreales</taxon>
        <taxon>Ophiocordycipitaceae</taxon>
        <taxon>Hirsutella</taxon>
    </lineage>
</organism>
<feature type="binding site" description="axial binding residue" evidence="8">
    <location>
        <position position="402"/>
    </location>
    <ligand>
        <name>heme</name>
        <dbReference type="ChEBI" id="CHEBI:30413"/>
    </ligand>
    <ligandPart>
        <name>Fe</name>
        <dbReference type="ChEBI" id="CHEBI:18248"/>
    </ligandPart>
</feature>
<dbReference type="AlphaFoldDB" id="A0A0F7ZIG9"/>
<dbReference type="GO" id="GO:0016705">
    <property type="term" value="F:oxidoreductase activity, acting on paired donors, with incorporation or reduction of molecular oxygen"/>
    <property type="evidence" value="ECO:0007669"/>
    <property type="project" value="InterPro"/>
</dbReference>
<evidence type="ECO:0000256" key="10">
    <source>
        <dbReference type="SAM" id="MobiDB-lite"/>
    </source>
</evidence>